<accession>A0A1I2Q4P4</accession>
<dbReference type="InterPro" id="IPR013783">
    <property type="entry name" value="Ig-like_fold"/>
</dbReference>
<gene>
    <name evidence="2" type="ORF">SAMN04487988_102111</name>
</gene>
<keyword evidence="3" id="KW-1185">Reference proteome</keyword>
<feature type="signal peptide" evidence="1">
    <location>
        <begin position="1"/>
        <end position="22"/>
    </location>
</feature>
<name>A0A1I2Q4P4_9BACT</name>
<keyword evidence="1" id="KW-0732">Signal</keyword>
<evidence type="ECO:0000256" key="1">
    <source>
        <dbReference type="SAM" id="SignalP"/>
    </source>
</evidence>
<evidence type="ECO:0000313" key="3">
    <source>
        <dbReference type="Proteomes" id="UP000199642"/>
    </source>
</evidence>
<sequence length="774" mass="83890">MKLTIRPIVFLLLSVFAFVACEEEDKNPINPLTADAGDPEVGFVGFATILDGSLSTNSMGKPFAYQWEVNSKPTGSTATIENENEVFAKLIGTLPGEYKITLTISYLNWEAKDQVIIKLSDDPEPNLLAVAGEDRTVEIGNSLALNGAASILGGEQVQILWENVSKPENSSVTIENPTLIETTFSPTKAGDYVFKLSLILGESTSQDLVKITVLENSSNQGPILINEDILEDRTLTNVFVSEPEKLDYLVTSDVAVRGAKLTIEPGVRVGFEDGAGLMIAENASLKAYTMLTETLPIIFQGKEAQKGYWDGIKILSKNPPEYLVGIEVRDAGKLGYGIQVGSGAKLFLSNSTIHINDGIGLDFQINSQLAEFKNNQIKENTIAPLQIPASLMTYVSFDNQFQDGAIQIIEGKILSGVDNFWPTFQVEYDVLDELVIYNGSTLVLSTGAHLNMGNDQGIRVISGGKLRILGEETAPVVIEGKTKAKGAWRGIYITDSQGAVSSIMFAKIKHAGSTPIAGQDAATIKLGNGAGLKVVKTILDEGKGHGLEAAATNLTIEFSQNIIQNHLKNPLSISAQVVEHLDYYNKFENNGENEVLVDGFHPLAKDGGEIVWKGFQQRIPYVIKGLSKDLVIQSGMRLKEGVTIKMQPNSRIDVQDANGRLGYLRIEGNEGNPVIIRGVGEEAGSWYGITYSTNHAQNHIQYAEIFHAGRLLANNFSAAITVDNVPQGSLLIQNSRIAYSGQHGIAVAKQFIDLLRTSDLTFEGIPGSEISAWE</sequence>
<dbReference type="STRING" id="435880.SAMN04487988_102111"/>
<dbReference type="Pfam" id="PF22352">
    <property type="entry name" value="K319L-like_PKD"/>
    <property type="match status" value="1"/>
</dbReference>
<evidence type="ECO:0000313" key="2">
    <source>
        <dbReference type="EMBL" id="SFG23294.1"/>
    </source>
</evidence>
<dbReference type="RefSeq" id="WP_092788849.1">
    <property type="nucleotide sequence ID" value="NZ_FOPC01000002.1"/>
</dbReference>
<evidence type="ECO:0008006" key="4">
    <source>
        <dbReference type="Google" id="ProtNLM"/>
    </source>
</evidence>
<dbReference type="AlphaFoldDB" id="A0A1I2Q4P4"/>
<dbReference type="PROSITE" id="PS51257">
    <property type="entry name" value="PROKAR_LIPOPROTEIN"/>
    <property type="match status" value="1"/>
</dbReference>
<dbReference type="EMBL" id="FOPC01000002">
    <property type="protein sequence ID" value="SFG23294.1"/>
    <property type="molecule type" value="Genomic_DNA"/>
</dbReference>
<dbReference type="Gene3D" id="2.60.40.10">
    <property type="entry name" value="Immunoglobulins"/>
    <property type="match status" value="2"/>
</dbReference>
<dbReference type="Proteomes" id="UP000199642">
    <property type="component" value="Unassembled WGS sequence"/>
</dbReference>
<organism evidence="2 3">
    <name type="scientific">Algoriphagus hitonicola</name>
    <dbReference type="NCBI Taxonomy" id="435880"/>
    <lineage>
        <taxon>Bacteria</taxon>
        <taxon>Pseudomonadati</taxon>
        <taxon>Bacteroidota</taxon>
        <taxon>Cytophagia</taxon>
        <taxon>Cytophagales</taxon>
        <taxon>Cyclobacteriaceae</taxon>
        <taxon>Algoriphagus</taxon>
    </lineage>
</organism>
<proteinExistence type="predicted"/>
<feature type="chain" id="PRO_5011670129" description="Right handed beta helix region" evidence="1">
    <location>
        <begin position="23"/>
        <end position="774"/>
    </location>
</feature>
<dbReference type="OrthoDB" id="1466733at2"/>
<reference evidence="3" key="1">
    <citation type="submission" date="2016-10" db="EMBL/GenBank/DDBJ databases">
        <authorList>
            <person name="Varghese N."/>
            <person name="Submissions S."/>
        </authorList>
    </citation>
    <scope>NUCLEOTIDE SEQUENCE [LARGE SCALE GENOMIC DNA]</scope>
    <source>
        <strain evidence="3">DSM 19315</strain>
    </source>
</reference>
<protein>
    <recommendedName>
        <fullName evidence="4">Right handed beta helix region</fullName>
    </recommendedName>
</protein>